<comment type="caution">
    <text evidence="1">The sequence shown here is derived from an EMBL/GenBank/DDBJ whole genome shotgun (WGS) entry which is preliminary data.</text>
</comment>
<evidence type="ECO:0000313" key="1">
    <source>
        <dbReference type="EMBL" id="KAG2981628.1"/>
    </source>
</evidence>
<proteinExistence type="predicted"/>
<dbReference type="AlphaFoldDB" id="A0A8T1KCA6"/>
<reference evidence="1" key="1">
    <citation type="submission" date="2018-10" db="EMBL/GenBank/DDBJ databases">
        <title>Effector identification in a new, highly contiguous assembly of the strawberry crown rot pathogen Phytophthora cactorum.</title>
        <authorList>
            <person name="Armitage A.D."/>
            <person name="Nellist C.F."/>
            <person name="Bates H."/>
            <person name="Vickerstaff R.J."/>
            <person name="Harrison R.J."/>
        </authorList>
    </citation>
    <scope>NUCLEOTIDE SEQUENCE</scope>
    <source>
        <strain evidence="1">P415</strain>
    </source>
</reference>
<dbReference type="Proteomes" id="UP000697107">
    <property type="component" value="Unassembled WGS sequence"/>
</dbReference>
<accession>A0A8T1KCA6</accession>
<organism evidence="1 2">
    <name type="scientific">Phytophthora cactorum</name>
    <dbReference type="NCBI Taxonomy" id="29920"/>
    <lineage>
        <taxon>Eukaryota</taxon>
        <taxon>Sar</taxon>
        <taxon>Stramenopiles</taxon>
        <taxon>Oomycota</taxon>
        <taxon>Peronosporomycetes</taxon>
        <taxon>Peronosporales</taxon>
        <taxon>Peronosporaceae</taxon>
        <taxon>Phytophthora</taxon>
    </lineage>
</organism>
<protein>
    <submittedName>
        <fullName evidence="1">Uncharacterized protein</fullName>
    </submittedName>
</protein>
<name>A0A8T1KCA6_9STRA</name>
<gene>
    <name evidence="1" type="ORF">PC118_g10488</name>
</gene>
<evidence type="ECO:0000313" key="2">
    <source>
        <dbReference type="Proteomes" id="UP000697107"/>
    </source>
</evidence>
<sequence>MVGLLAAFSASLTFNSVAQTKPSHLHTFHCATWLGLGQLAKQRTWDLRFAMVSLMGITLKTLSNMNLHH</sequence>
<dbReference type="EMBL" id="RCML01000302">
    <property type="protein sequence ID" value="KAG2981628.1"/>
    <property type="molecule type" value="Genomic_DNA"/>
</dbReference>